<evidence type="ECO:0000259" key="3">
    <source>
        <dbReference type="Pfam" id="PF23275"/>
    </source>
</evidence>
<evidence type="ECO:0008006" key="6">
    <source>
        <dbReference type="Google" id="ProtNLM"/>
    </source>
</evidence>
<accession>A0AAD1IZZ2</accession>
<protein>
    <recommendedName>
        <fullName evidence="6">ESX-1 secretion-associated protein EspA/EspE-like domain-containing protein</fullName>
    </recommendedName>
</protein>
<evidence type="ECO:0000313" key="5">
    <source>
        <dbReference type="Proteomes" id="UP000466039"/>
    </source>
</evidence>
<dbReference type="AlphaFoldDB" id="A0AAD1IZZ2"/>
<dbReference type="InterPro" id="IPR043796">
    <property type="entry name" value="ESX-1_EspA/EspE-like"/>
</dbReference>
<keyword evidence="5" id="KW-1185">Reference proteome</keyword>
<name>A0AAD1IZZ2_MYCMB</name>
<dbReference type="EMBL" id="AP022617">
    <property type="protein sequence ID" value="BBZ64076.1"/>
    <property type="molecule type" value="Genomic_DNA"/>
</dbReference>
<reference evidence="4 5" key="1">
    <citation type="journal article" date="2019" name="Emerg. Microbes Infect.">
        <title>Comprehensive subspecies identification of 175 nontuberculous mycobacteria species based on 7547 genomic profiles.</title>
        <authorList>
            <person name="Matsumoto Y."/>
            <person name="Kinjo T."/>
            <person name="Motooka D."/>
            <person name="Nabeya D."/>
            <person name="Jung N."/>
            <person name="Uechi K."/>
            <person name="Horii T."/>
            <person name="Iida T."/>
            <person name="Fujita J."/>
            <person name="Nakamura S."/>
        </authorList>
    </citation>
    <scope>NUCLEOTIDE SEQUENCE [LARGE SCALE GENOMIC DNA]</scope>
    <source>
        <strain evidence="4 5">JCM 15658</strain>
    </source>
</reference>
<dbReference type="RefSeq" id="WP_064917350.1">
    <property type="nucleotide sequence ID" value="NZ_AP022617.1"/>
</dbReference>
<dbReference type="InterPro" id="IPR057037">
    <property type="entry name" value="TPR_rep_actino"/>
</dbReference>
<dbReference type="Proteomes" id="UP000466039">
    <property type="component" value="Chromosome"/>
</dbReference>
<organism evidence="4 5">
    <name type="scientific">Mycolicibacterium monacense</name>
    <name type="common">Mycobacterium monacense</name>
    <dbReference type="NCBI Taxonomy" id="85693"/>
    <lineage>
        <taxon>Bacteria</taxon>
        <taxon>Bacillati</taxon>
        <taxon>Actinomycetota</taxon>
        <taxon>Actinomycetes</taxon>
        <taxon>Mycobacteriales</taxon>
        <taxon>Mycobacteriaceae</taxon>
        <taxon>Mycolicibacterium</taxon>
    </lineage>
</organism>
<evidence type="ECO:0000256" key="1">
    <source>
        <dbReference type="SAM" id="MobiDB-lite"/>
    </source>
</evidence>
<gene>
    <name evidence="4" type="ORF">MMON_53770</name>
</gene>
<feature type="domain" description="ESX-1 secretion-associated protein EspA/EspE-like" evidence="2">
    <location>
        <begin position="20"/>
        <end position="101"/>
    </location>
</feature>
<sequence length="785" mass="84343">MPVSALDGFYTTWDNARQTFGQGTPQPGADFDKSPQLTDLGSGVTAAAPGSKWSGAAATNYDKANTDHQTVFTRLAELDRRIAQQVDQSAQVVATGRRNLDQVRQWVTDAANSVPPGKQRDMFLMQIANRGLGQLSEVVQKTNAESNTVAQNLAKLGPEFDAIRNEQKFGSGEKDEKKDDAEALGVKEDEKKDEGDTDEGTKDGEALAEQANLPPAQRDPAVLDRVAANLPPTSLTDEQKTALAEGREVDTIPKETQDYYRDFYRAAGKDGLLTLDRHLESEEAAGDTDAGAQRDRLANGLTVASNENIVERDPDGSIASRGGYDQLPPDLREMLEVRRGDPTYPGWETLGPTEAKNQHVADVVQFSELMGEANPGFQPGSRLGTEMYMKSADMVEYSVGGYGMTDTPPEAYERAANTLSEVAGRNNDASAQIFTGQGDDLPDGYNRDETVRTLMGHDWSQSGGEGNGAATLLDWMTEDSQRPIGDPLGDRARLAMTEIPDLLAPSDTDPVYQTMRDSFARNDAISTEMSQLLAKNTDSLSAPGSQQGFAETKLDSLGNPIFAAADGNRLLELGSYSEDGRVTLANAAERDRIDELEAALRGHPGNLSDHLANSAAGALSGRIDDAMFGAVDHKNDVVKTDVDANDAVYRAKLLGAELAGVATDQISGKIPHAGIALDVTGADPGQAVEDAIKEWIDKPEYQEIKVPEAANLEAASTRQAQQAVVEAAFRAGQLPPSLSPDGQPVDVASLAVGTPQWNELQEYMIGRGLTQYVMDYGQSYSIVVE</sequence>
<dbReference type="Pfam" id="PF18879">
    <property type="entry name" value="EspA_EspE"/>
    <property type="match status" value="1"/>
</dbReference>
<feature type="region of interest" description="Disordered" evidence="1">
    <location>
        <begin position="167"/>
        <end position="202"/>
    </location>
</feature>
<proteinExistence type="predicted"/>
<evidence type="ECO:0000259" key="2">
    <source>
        <dbReference type="Pfam" id="PF18879"/>
    </source>
</evidence>
<feature type="domain" description="TPR repeat" evidence="3">
    <location>
        <begin position="233"/>
        <end position="475"/>
    </location>
</feature>
<dbReference type="Pfam" id="PF23275">
    <property type="entry name" value="TPR_23"/>
    <property type="match status" value="1"/>
</dbReference>
<evidence type="ECO:0000313" key="4">
    <source>
        <dbReference type="EMBL" id="BBZ64076.1"/>
    </source>
</evidence>